<accession>A0A1Q9E913</accession>
<dbReference type="GO" id="GO:0005524">
    <property type="term" value="F:ATP binding"/>
    <property type="evidence" value="ECO:0007669"/>
    <property type="project" value="InterPro"/>
</dbReference>
<evidence type="ECO:0000256" key="1">
    <source>
        <dbReference type="ARBA" id="ARBA00022679"/>
    </source>
</evidence>
<evidence type="ECO:0000313" key="5">
    <source>
        <dbReference type="Proteomes" id="UP000186817"/>
    </source>
</evidence>
<keyword evidence="5" id="KW-1185">Reference proteome</keyword>
<feature type="region of interest" description="Disordered" evidence="3">
    <location>
        <begin position="31"/>
        <end position="50"/>
    </location>
</feature>
<dbReference type="GO" id="GO:0006096">
    <property type="term" value="P:glycolytic process"/>
    <property type="evidence" value="ECO:0007669"/>
    <property type="project" value="InterPro"/>
</dbReference>
<name>A0A1Q9E913_SYMMI</name>
<dbReference type="Pfam" id="PF02685">
    <property type="entry name" value="Glucokinase"/>
    <property type="match status" value="1"/>
</dbReference>
<dbReference type="PANTHER" id="PTHR47363">
    <property type="entry name" value="GLUCOKINASE"/>
    <property type="match status" value="1"/>
</dbReference>
<proteinExistence type="predicted"/>
<reference evidence="4 5" key="1">
    <citation type="submission" date="2016-02" db="EMBL/GenBank/DDBJ databases">
        <title>Genome analysis of coral dinoflagellate symbionts highlights evolutionary adaptations to a symbiotic lifestyle.</title>
        <authorList>
            <person name="Aranda M."/>
            <person name="Li Y."/>
            <person name="Liew Y.J."/>
            <person name="Baumgarten S."/>
            <person name="Simakov O."/>
            <person name="Wilson M."/>
            <person name="Piel J."/>
            <person name="Ashoor H."/>
            <person name="Bougouffa S."/>
            <person name="Bajic V.B."/>
            <person name="Ryu T."/>
            <person name="Ravasi T."/>
            <person name="Bayer T."/>
            <person name="Micklem G."/>
            <person name="Kim H."/>
            <person name="Bhak J."/>
            <person name="Lajeunesse T.C."/>
            <person name="Voolstra C.R."/>
        </authorList>
    </citation>
    <scope>NUCLEOTIDE SEQUENCE [LARGE SCALE GENOMIC DNA]</scope>
    <source>
        <strain evidence="4 5">CCMP2467</strain>
    </source>
</reference>
<protein>
    <submittedName>
        <fullName evidence="4">Glucokinase</fullName>
    </submittedName>
</protein>
<dbReference type="AlphaFoldDB" id="A0A1Q9E913"/>
<dbReference type="InterPro" id="IPR003836">
    <property type="entry name" value="Glucokinase"/>
</dbReference>
<evidence type="ECO:0000256" key="3">
    <source>
        <dbReference type="SAM" id="MobiDB-lite"/>
    </source>
</evidence>
<evidence type="ECO:0000313" key="4">
    <source>
        <dbReference type="EMBL" id="OLQ03898.1"/>
    </source>
</evidence>
<keyword evidence="1" id="KW-0808">Transferase</keyword>
<comment type="caution">
    <text evidence="4">The sequence shown here is derived from an EMBL/GenBank/DDBJ whole genome shotgun (WGS) entry which is preliminary data.</text>
</comment>
<dbReference type="PANTHER" id="PTHR47363:SF1">
    <property type="entry name" value="GLUCOKINASE"/>
    <property type="match status" value="1"/>
</dbReference>
<dbReference type="NCBIfam" id="TIGR00749">
    <property type="entry name" value="glk"/>
    <property type="match status" value="1"/>
</dbReference>
<sequence length="484" mass="52208">MRGPHTGGRHYTGSWHQIAFESSAALALHPKGPSEEAMGAGASTAPPPEPPVPGIRRSISHAAAALPADYEGDTLLSADVGGTGSRLHLFLPPATLHPKESDFFVPPERMIYEKQFKNERFESFMEVLQTFLKEAGIVKPPLLACLAVAGVVVENSARFVNLGWEISGRKIEETLGIERVELINDFAAQGYGILTLNRDKDCEPLQKATVKEGAPIAVIGAGTGLGEAFLTVGAEGDYEVWPSEGGHAEYAPRQEGSNSLESELLQYLLIKYSEKARVSVERVAAGRGIANIYEFLAWKYPEKVNKAVHRSFIGPIEGPRTFDPAAITKAATSGICQLSKQAVDIWAGAYGSEAGVVALTYMPFGGLYLTGGVTSKMKDWLSGKTTGHSTFLEAFLDKGRVTPMLMRVPVYVVTGEDMGERGAMLKATRIYLEQTKNRRMSQASKCKAAPEFIVKPNPISVIAPGGGQTELTEIQEAEDLQAED</sequence>
<evidence type="ECO:0000256" key="2">
    <source>
        <dbReference type="ARBA" id="ARBA00022777"/>
    </source>
</evidence>
<dbReference type="Gene3D" id="3.30.420.40">
    <property type="match status" value="1"/>
</dbReference>
<dbReference type="SUPFAM" id="SSF53067">
    <property type="entry name" value="Actin-like ATPase domain"/>
    <property type="match status" value="1"/>
</dbReference>
<dbReference type="Proteomes" id="UP000186817">
    <property type="component" value="Unassembled WGS sequence"/>
</dbReference>
<dbReference type="Gene3D" id="3.40.367.20">
    <property type="match status" value="1"/>
</dbReference>
<dbReference type="EMBL" id="LSRX01000223">
    <property type="protein sequence ID" value="OLQ03898.1"/>
    <property type="molecule type" value="Genomic_DNA"/>
</dbReference>
<dbReference type="OrthoDB" id="10251652at2759"/>
<organism evidence="4 5">
    <name type="scientific">Symbiodinium microadriaticum</name>
    <name type="common">Dinoflagellate</name>
    <name type="synonym">Zooxanthella microadriatica</name>
    <dbReference type="NCBI Taxonomy" id="2951"/>
    <lineage>
        <taxon>Eukaryota</taxon>
        <taxon>Sar</taxon>
        <taxon>Alveolata</taxon>
        <taxon>Dinophyceae</taxon>
        <taxon>Suessiales</taxon>
        <taxon>Symbiodiniaceae</taxon>
        <taxon>Symbiodinium</taxon>
    </lineage>
</organism>
<dbReference type="GO" id="GO:0004340">
    <property type="term" value="F:glucokinase activity"/>
    <property type="evidence" value="ECO:0007669"/>
    <property type="project" value="InterPro"/>
</dbReference>
<dbReference type="GO" id="GO:0005536">
    <property type="term" value="F:D-glucose binding"/>
    <property type="evidence" value="ECO:0007669"/>
    <property type="project" value="InterPro"/>
</dbReference>
<keyword evidence="2 4" id="KW-0418">Kinase</keyword>
<dbReference type="InterPro" id="IPR043129">
    <property type="entry name" value="ATPase_NBD"/>
</dbReference>
<dbReference type="CDD" id="cd24008">
    <property type="entry name" value="ASKHA_NBD_GLK"/>
    <property type="match status" value="1"/>
</dbReference>
<gene>
    <name evidence="4" type="primary">glk</name>
    <name evidence="4" type="ORF">AK812_SmicGene13073</name>
</gene>
<dbReference type="OMA" id="NNHWRLS"/>